<gene>
    <name evidence="1" type="ORF">J5U21_01777</name>
</gene>
<sequence length="79" mass="9297">MYPPKTSEDEAFNSIVDYLEFFISEQNKANKTFNSIVDYLIIIIIIINNEKKRNFQFYSRLSPLQKVIANEVVTYLSIL</sequence>
<evidence type="ECO:0000313" key="1">
    <source>
        <dbReference type="EMBL" id="QXJ32126.1"/>
    </source>
</evidence>
<accession>A0A8F5BVM6</accession>
<reference evidence="1" key="1">
    <citation type="journal article" date="2021" name="Environ. Microbiol.">
        <title>New insights into the diversity and evolution of the archaeal mobilome from three complete genomes of Saccharolobus shibatae.</title>
        <authorList>
            <person name="Medvedeva S."/>
            <person name="Brandt D."/>
            <person name="Cvirkaite-Krupovic V."/>
            <person name="Liu Y."/>
            <person name="Severinov K."/>
            <person name="Ishino S."/>
            <person name="Ishino Y."/>
            <person name="Prangishvili D."/>
            <person name="Kalinowski J."/>
            <person name="Krupovic M."/>
        </authorList>
    </citation>
    <scope>NUCLEOTIDE SEQUENCE</scope>
    <source>
        <strain evidence="1">BEU9</strain>
    </source>
</reference>
<proteinExistence type="predicted"/>
<dbReference type="AlphaFoldDB" id="A0A8F5BVM6"/>
<evidence type="ECO:0000313" key="2">
    <source>
        <dbReference type="Proteomes" id="UP000693941"/>
    </source>
</evidence>
<organism evidence="1 2">
    <name type="scientific">Saccharolobus shibatae</name>
    <dbReference type="NCBI Taxonomy" id="2286"/>
    <lineage>
        <taxon>Archaea</taxon>
        <taxon>Thermoproteota</taxon>
        <taxon>Thermoprotei</taxon>
        <taxon>Sulfolobales</taxon>
        <taxon>Sulfolobaceae</taxon>
        <taxon>Saccharolobus</taxon>
    </lineage>
</organism>
<dbReference type="EMBL" id="CP077715">
    <property type="protein sequence ID" value="QXJ32126.1"/>
    <property type="molecule type" value="Genomic_DNA"/>
</dbReference>
<name>A0A8F5BVM6_9CREN</name>
<dbReference type="Proteomes" id="UP000693941">
    <property type="component" value="Chromosome"/>
</dbReference>
<protein>
    <submittedName>
        <fullName evidence="1">Uncharacterized protein</fullName>
    </submittedName>
</protein>